<dbReference type="AlphaFoldDB" id="J9DYL2"/>
<gene>
    <name evidence="2" type="ORF">WUBG_14263</name>
</gene>
<evidence type="ECO:0000313" key="3">
    <source>
        <dbReference type="Proteomes" id="UP000004810"/>
    </source>
</evidence>
<protein>
    <submittedName>
        <fullName evidence="2">Uncharacterized protein</fullName>
    </submittedName>
</protein>
<comment type="caution">
    <text evidence="2">The sequence shown here is derived from an EMBL/GenBank/DDBJ whole genome shotgun (WGS) entry which is preliminary data.</text>
</comment>
<name>J9DYL2_WUCBA</name>
<reference evidence="3" key="1">
    <citation type="submission" date="2012-08" db="EMBL/GenBank/DDBJ databases">
        <title>The Genome Sequence of Wuchereria bancrofti.</title>
        <authorList>
            <person name="Nutman T.B."/>
            <person name="Fink D.L."/>
            <person name="Russ C."/>
            <person name="Young S."/>
            <person name="Zeng Q."/>
            <person name="Koehrsen M."/>
            <person name="Alvarado L."/>
            <person name="Berlin A."/>
            <person name="Chapman S.B."/>
            <person name="Chen Z."/>
            <person name="Freedman E."/>
            <person name="Gellesch M."/>
            <person name="Goldberg J."/>
            <person name="Griggs A."/>
            <person name="Gujja S."/>
            <person name="Heilman E.R."/>
            <person name="Heiman D."/>
            <person name="Hepburn T."/>
            <person name="Howarth C."/>
            <person name="Jen D."/>
            <person name="Larson L."/>
            <person name="Lewis B."/>
            <person name="Mehta T."/>
            <person name="Park D."/>
            <person name="Pearson M."/>
            <person name="Roberts A."/>
            <person name="Saif S."/>
            <person name="Shea T."/>
            <person name="Shenoy N."/>
            <person name="Sisk P."/>
            <person name="Stolte C."/>
            <person name="Sykes S."/>
            <person name="Walk T."/>
            <person name="White J."/>
            <person name="Yandava C."/>
            <person name="Haas B."/>
            <person name="Henn M.R."/>
            <person name="Nusbaum C."/>
            <person name="Birren B."/>
        </authorList>
    </citation>
    <scope>NUCLEOTIDE SEQUENCE [LARGE SCALE GENOMIC DNA]</scope>
    <source>
        <strain evidence="3">NA</strain>
    </source>
</reference>
<keyword evidence="1" id="KW-0732">Signal</keyword>
<feature type="chain" id="PRO_5003821887" evidence="1">
    <location>
        <begin position="19"/>
        <end position="141"/>
    </location>
</feature>
<evidence type="ECO:0000313" key="2">
    <source>
        <dbReference type="EMBL" id="EJW74833.1"/>
    </source>
</evidence>
<accession>J9DYL2</accession>
<dbReference type="EMBL" id="ADBV01011513">
    <property type="protein sequence ID" value="EJW74833.1"/>
    <property type="molecule type" value="Genomic_DNA"/>
</dbReference>
<sequence length="141" mass="15965">MAFRKVHVFLRFFSLSFSLSLIEKRESEGLPGRNKQRTASMMDTVHRLPLIYCVSGLFCSQKAEALAFCYQYISICGHISPIFDLFNYSSLPDWESFECKQYEVAAVVVSAHPIRTLAEDILSMTASENLGVGSRSNFSYL</sequence>
<dbReference type="Proteomes" id="UP000004810">
    <property type="component" value="Unassembled WGS sequence"/>
</dbReference>
<proteinExistence type="predicted"/>
<organism evidence="2 3">
    <name type="scientific">Wuchereria bancrofti</name>
    <dbReference type="NCBI Taxonomy" id="6293"/>
    <lineage>
        <taxon>Eukaryota</taxon>
        <taxon>Metazoa</taxon>
        <taxon>Ecdysozoa</taxon>
        <taxon>Nematoda</taxon>
        <taxon>Chromadorea</taxon>
        <taxon>Rhabditida</taxon>
        <taxon>Spirurina</taxon>
        <taxon>Spiruromorpha</taxon>
        <taxon>Filarioidea</taxon>
        <taxon>Onchocercidae</taxon>
        <taxon>Wuchereria</taxon>
    </lineage>
</organism>
<evidence type="ECO:0000256" key="1">
    <source>
        <dbReference type="SAM" id="SignalP"/>
    </source>
</evidence>
<feature type="signal peptide" evidence="1">
    <location>
        <begin position="1"/>
        <end position="18"/>
    </location>
</feature>